<feature type="transmembrane region" description="Helical" evidence="1">
    <location>
        <begin position="83"/>
        <end position="101"/>
    </location>
</feature>
<gene>
    <name evidence="2" type="ORF">BSTOLATCC_MIC37993</name>
</gene>
<dbReference type="AlphaFoldDB" id="A0AAU9JL40"/>
<dbReference type="EMBL" id="CAJZBQ010000037">
    <property type="protein sequence ID" value="CAG9325249.1"/>
    <property type="molecule type" value="Genomic_DNA"/>
</dbReference>
<feature type="transmembrane region" description="Helical" evidence="1">
    <location>
        <begin position="122"/>
        <end position="143"/>
    </location>
</feature>
<keyword evidence="1" id="KW-0472">Membrane</keyword>
<feature type="transmembrane region" description="Helical" evidence="1">
    <location>
        <begin position="163"/>
        <end position="184"/>
    </location>
</feature>
<sequence length="205" mass="24134">MEKVKISILVKIVLDLAYILIILTSFFVTIFSYDERLSIYLSKVSDTHLEETKILFPNYMNQMCIDNEATFCDYLKYWQAAGIYYLVFSSLSLVFCMYVLLRCSLRYADKDALFSVKYDLDWYIYPTLGFFAVFLYIIISGIFTTEFSYEYEGLTDEKVTIEAGLILMIAAFLISFISAIYFLVERKKFEQKSDLEKPFLKNYHI</sequence>
<reference evidence="2" key="1">
    <citation type="submission" date="2021-09" db="EMBL/GenBank/DDBJ databases">
        <authorList>
            <consortium name="AG Swart"/>
            <person name="Singh M."/>
            <person name="Singh A."/>
            <person name="Seah K."/>
            <person name="Emmerich C."/>
        </authorList>
    </citation>
    <scope>NUCLEOTIDE SEQUENCE</scope>
    <source>
        <strain evidence="2">ATCC30299</strain>
    </source>
</reference>
<protein>
    <submittedName>
        <fullName evidence="2">Uncharacterized protein</fullName>
    </submittedName>
</protein>
<keyword evidence="1" id="KW-1133">Transmembrane helix</keyword>
<evidence type="ECO:0000313" key="2">
    <source>
        <dbReference type="EMBL" id="CAG9325249.1"/>
    </source>
</evidence>
<comment type="caution">
    <text evidence="2">The sequence shown here is derived from an EMBL/GenBank/DDBJ whole genome shotgun (WGS) entry which is preliminary data.</text>
</comment>
<evidence type="ECO:0000256" key="1">
    <source>
        <dbReference type="SAM" id="Phobius"/>
    </source>
</evidence>
<feature type="transmembrane region" description="Helical" evidence="1">
    <location>
        <begin position="12"/>
        <end position="33"/>
    </location>
</feature>
<accession>A0AAU9JL40</accession>
<keyword evidence="3" id="KW-1185">Reference proteome</keyword>
<organism evidence="2 3">
    <name type="scientific">Blepharisma stoltei</name>
    <dbReference type="NCBI Taxonomy" id="1481888"/>
    <lineage>
        <taxon>Eukaryota</taxon>
        <taxon>Sar</taxon>
        <taxon>Alveolata</taxon>
        <taxon>Ciliophora</taxon>
        <taxon>Postciliodesmatophora</taxon>
        <taxon>Heterotrichea</taxon>
        <taxon>Heterotrichida</taxon>
        <taxon>Blepharismidae</taxon>
        <taxon>Blepharisma</taxon>
    </lineage>
</organism>
<name>A0AAU9JL40_9CILI</name>
<proteinExistence type="predicted"/>
<evidence type="ECO:0000313" key="3">
    <source>
        <dbReference type="Proteomes" id="UP001162131"/>
    </source>
</evidence>
<keyword evidence="1" id="KW-0812">Transmembrane</keyword>
<dbReference type="Proteomes" id="UP001162131">
    <property type="component" value="Unassembled WGS sequence"/>
</dbReference>